<evidence type="ECO:0000256" key="1">
    <source>
        <dbReference type="SAM" id="MobiDB-lite"/>
    </source>
</evidence>
<comment type="caution">
    <text evidence="2">The sequence shown here is derived from an EMBL/GenBank/DDBJ whole genome shotgun (WGS) entry which is preliminary data.</text>
</comment>
<evidence type="ECO:0000313" key="3">
    <source>
        <dbReference type="Proteomes" id="UP000663860"/>
    </source>
</evidence>
<organism evidence="2 3">
    <name type="scientific">Adineta steineri</name>
    <dbReference type="NCBI Taxonomy" id="433720"/>
    <lineage>
        <taxon>Eukaryota</taxon>
        <taxon>Metazoa</taxon>
        <taxon>Spiralia</taxon>
        <taxon>Gnathifera</taxon>
        <taxon>Rotifera</taxon>
        <taxon>Eurotatoria</taxon>
        <taxon>Bdelloidea</taxon>
        <taxon>Adinetida</taxon>
        <taxon>Adinetidae</taxon>
        <taxon>Adineta</taxon>
    </lineage>
</organism>
<sequence>MSHDPNTFNNPSAPQGDYQSYPLEPPDAYQSYPPPQAGGSSSQAAESPPQASMFFFLNSMINSIIYTNKGGGYGQNQMLYKN</sequence>
<feature type="compositionally biased region" description="Polar residues" evidence="1">
    <location>
        <begin position="1"/>
        <end position="13"/>
    </location>
</feature>
<feature type="compositionally biased region" description="Low complexity" evidence="1">
    <location>
        <begin position="37"/>
        <end position="47"/>
    </location>
</feature>
<feature type="region of interest" description="Disordered" evidence="1">
    <location>
        <begin position="1"/>
        <end position="47"/>
    </location>
</feature>
<reference evidence="2" key="1">
    <citation type="submission" date="2021-02" db="EMBL/GenBank/DDBJ databases">
        <authorList>
            <person name="Nowell W R."/>
        </authorList>
    </citation>
    <scope>NUCLEOTIDE SEQUENCE</scope>
</reference>
<name>A0A815LKK8_9BILA</name>
<dbReference type="Proteomes" id="UP000663860">
    <property type="component" value="Unassembled WGS sequence"/>
</dbReference>
<dbReference type="AlphaFoldDB" id="A0A815LKK8"/>
<protein>
    <submittedName>
        <fullName evidence="2">Uncharacterized protein</fullName>
    </submittedName>
</protein>
<gene>
    <name evidence="2" type="ORF">IZO911_LOCUS40085</name>
</gene>
<proteinExistence type="predicted"/>
<dbReference type="EMBL" id="CAJNOE010001309">
    <property type="protein sequence ID" value="CAF1411204.1"/>
    <property type="molecule type" value="Genomic_DNA"/>
</dbReference>
<evidence type="ECO:0000313" key="2">
    <source>
        <dbReference type="EMBL" id="CAF1411204.1"/>
    </source>
</evidence>
<accession>A0A815LKK8</accession>